<keyword evidence="8" id="KW-1185">Reference proteome</keyword>
<dbReference type="InterPro" id="IPR012340">
    <property type="entry name" value="NA-bd_OB-fold"/>
</dbReference>
<dbReference type="GO" id="GO:0042274">
    <property type="term" value="P:ribosomal small subunit biogenesis"/>
    <property type="evidence" value="ECO:0007669"/>
    <property type="project" value="UniProtKB-UniRule"/>
</dbReference>
<dbReference type="RefSeq" id="WP_048694913.1">
    <property type="nucleotide sequence ID" value="NZ_KQ130504.1"/>
</dbReference>
<dbReference type="CDD" id="cd01854">
    <property type="entry name" value="YjeQ_EngC"/>
    <property type="match status" value="1"/>
</dbReference>
<accession>A0A0J8GMQ1</accession>
<evidence type="ECO:0000259" key="6">
    <source>
        <dbReference type="PROSITE" id="PS51721"/>
    </source>
</evidence>
<dbReference type="Pfam" id="PF03193">
    <property type="entry name" value="RsgA_GTPase"/>
    <property type="match status" value="1"/>
</dbReference>
<dbReference type="EC" id="3.6.1.-" evidence="3"/>
<dbReference type="PATRIC" id="fig|1513271.3.peg.3359"/>
<proteinExistence type="inferred from homology"/>
<keyword evidence="3" id="KW-0378">Hydrolase</keyword>
<dbReference type="GO" id="GO:0005525">
    <property type="term" value="F:GTP binding"/>
    <property type="evidence" value="ECO:0007669"/>
    <property type="project" value="UniProtKB-UniRule"/>
</dbReference>
<dbReference type="NCBIfam" id="NF008931">
    <property type="entry name" value="PRK12288.1"/>
    <property type="match status" value="1"/>
</dbReference>
<evidence type="ECO:0000256" key="3">
    <source>
        <dbReference type="HAMAP-Rule" id="MF_01820"/>
    </source>
</evidence>
<feature type="binding site" evidence="3">
    <location>
        <position position="301"/>
    </location>
    <ligand>
        <name>Zn(2+)</name>
        <dbReference type="ChEBI" id="CHEBI:29105"/>
    </ligand>
</feature>
<feature type="binding site" evidence="3">
    <location>
        <begin position="214"/>
        <end position="222"/>
    </location>
    <ligand>
        <name>GTP</name>
        <dbReference type="ChEBI" id="CHEBI:37565"/>
    </ligand>
</feature>
<dbReference type="SUPFAM" id="SSF52540">
    <property type="entry name" value="P-loop containing nucleoside triphosphate hydrolases"/>
    <property type="match status" value="1"/>
</dbReference>
<keyword evidence="3" id="KW-0862">Zinc</keyword>
<dbReference type="PANTHER" id="PTHR32120:SF11">
    <property type="entry name" value="SMALL RIBOSOMAL SUBUNIT BIOGENESIS GTPASE RSGA 1, MITOCHONDRIAL-RELATED"/>
    <property type="match status" value="1"/>
</dbReference>
<feature type="domain" description="CP-type G" evidence="6">
    <location>
        <begin position="104"/>
        <end position="272"/>
    </location>
</feature>
<comment type="function">
    <text evidence="3">One of several proteins that assist in the late maturation steps of the functional core of the 30S ribosomal subunit. Helps release RbfA from mature subunits. May play a role in the assembly of ribosomal proteins into the subunit. Circularly permuted GTPase that catalyzes slow GTP hydrolysis, GTPase activity is stimulated by the 30S ribosomal subunit.</text>
</comment>
<evidence type="ECO:0000256" key="4">
    <source>
        <dbReference type="SAM" id="MobiDB-lite"/>
    </source>
</evidence>
<evidence type="ECO:0000256" key="2">
    <source>
        <dbReference type="ARBA" id="ARBA00023134"/>
    </source>
</evidence>
<dbReference type="InterPro" id="IPR030378">
    <property type="entry name" value="G_CP_dom"/>
</dbReference>
<dbReference type="InterPro" id="IPR004881">
    <property type="entry name" value="Ribosome_biogen_GTPase_RsgA"/>
</dbReference>
<feature type="binding site" evidence="3">
    <location>
        <position position="309"/>
    </location>
    <ligand>
        <name>Zn(2+)</name>
        <dbReference type="ChEBI" id="CHEBI:29105"/>
    </ligand>
</feature>
<dbReference type="OrthoDB" id="9809485at2"/>
<reference evidence="7 8" key="1">
    <citation type="submission" date="2015-04" db="EMBL/GenBank/DDBJ databases">
        <title>Draft Genome Sequence of the Novel Agar-Digesting Marine Bacterium Q1.</title>
        <authorList>
            <person name="Li Y."/>
            <person name="Li D."/>
            <person name="Chen G."/>
            <person name="Du Z."/>
        </authorList>
    </citation>
    <scope>NUCLEOTIDE SEQUENCE [LARGE SCALE GENOMIC DNA]</scope>
    <source>
        <strain evidence="7 8">Q1</strain>
    </source>
</reference>
<dbReference type="STRING" id="1513271.XM47_16295"/>
<dbReference type="PROSITE" id="PS51721">
    <property type="entry name" value="G_CP"/>
    <property type="match status" value="1"/>
</dbReference>
<keyword evidence="3" id="KW-0699">rRNA-binding</keyword>
<dbReference type="Gene3D" id="1.10.40.50">
    <property type="entry name" value="Probable gtpase engc, domain 3"/>
    <property type="match status" value="1"/>
</dbReference>
<keyword evidence="3" id="KW-0690">Ribosome biogenesis</keyword>
<dbReference type="HAMAP" id="MF_01820">
    <property type="entry name" value="GTPase_RsgA"/>
    <property type="match status" value="1"/>
</dbReference>
<comment type="subcellular location">
    <subcellularLocation>
        <location evidence="3">Cytoplasm</location>
    </subcellularLocation>
</comment>
<dbReference type="Gene3D" id="3.40.50.300">
    <property type="entry name" value="P-loop containing nucleotide triphosphate hydrolases"/>
    <property type="match status" value="1"/>
</dbReference>
<feature type="domain" description="EngC GTPase" evidence="5">
    <location>
        <begin position="121"/>
        <end position="270"/>
    </location>
</feature>
<sequence length="348" mass="38817">MAKKKKLSKQQLRRLQANRTKKISQTEPNKAQVSDESLLGEPQKGLVISRFGQHADIENDQGELLRCDLRRTVSSIVAGDRVIWRANLTESGNHGVIEAVEERNSVLTRPDFYDGVKSVAANIDQIIVLSSILPELSFQIIDRYLVAIEQMGAEPIIVINKSDLIDEFERLKIDGQLDYYREIGYQVHWLSVKQKQGTTQLAELLKGKTSILVGQSGVGKSSLVNQLLPDAEILIGDVSDVSGLGMHTTTVARLYHLASGGDLIDSPGIREFALWHLAPEVIFDGFIEFEQYRHECKFRDCKHLNDPGCALKAAVQAGKIKAERLENYHKILESVASDKPAHKIDISK</sequence>
<dbReference type="GO" id="GO:0019843">
    <property type="term" value="F:rRNA binding"/>
    <property type="evidence" value="ECO:0007669"/>
    <property type="project" value="UniProtKB-KW"/>
</dbReference>
<dbReference type="GO" id="GO:0005737">
    <property type="term" value="C:cytoplasm"/>
    <property type="evidence" value="ECO:0007669"/>
    <property type="project" value="UniProtKB-SubCell"/>
</dbReference>
<comment type="caution">
    <text evidence="7">The sequence shown here is derived from an EMBL/GenBank/DDBJ whole genome shotgun (WGS) entry which is preliminary data.</text>
</comment>
<organism evidence="7 8">
    <name type="scientific">Catenovulum maritimum</name>
    <dbReference type="NCBI Taxonomy" id="1513271"/>
    <lineage>
        <taxon>Bacteria</taxon>
        <taxon>Pseudomonadati</taxon>
        <taxon>Pseudomonadota</taxon>
        <taxon>Gammaproteobacteria</taxon>
        <taxon>Alteromonadales</taxon>
        <taxon>Alteromonadaceae</taxon>
        <taxon>Catenovulum</taxon>
    </lineage>
</organism>
<dbReference type="AlphaFoldDB" id="A0A0J8GMQ1"/>
<evidence type="ECO:0000313" key="8">
    <source>
        <dbReference type="Proteomes" id="UP000037600"/>
    </source>
</evidence>
<feature type="binding site" evidence="3">
    <location>
        <position position="303"/>
    </location>
    <ligand>
        <name>Zn(2+)</name>
        <dbReference type="ChEBI" id="CHEBI:29105"/>
    </ligand>
</feature>
<keyword evidence="1 3" id="KW-0547">Nucleotide-binding</keyword>
<keyword evidence="3" id="KW-0963">Cytoplasm</keyword>
<dbReference type="PANTHER" id="PTHR32120">
    <property type="entry name" value="SMALL RIBOSOMAL SUBUNIT BIOGENESIS GTPASE RSGA"/>
    <property type="match status" value="1"/>
</dbReference>
<evidence type="ECO:0000313" key="7">
    <source>
        <dbReference type="EMBL" id="KMT64070.1"/>
    </source>
</evidence>
<dbReference type="InterPro" id="IPR010914">
    <property type="entry name" value="RsgA_GTPase_dom"/>
</dbReference>
<feature type="region of interest" description="Disordered" evidence="4">
    <location>
        <begin position="1"/>
        <end position="36"/>
    </location>
</feature>
<name>A0A0J8GMQ1_9ALTE</name>
<dbReference type="Gene3D" id="2.40.50.140">
    <property type="entry name" value="Nucleic acid-binding proteins"/>
    <property type="match status" value="1"/>
</dbReference>
<keyword evidence="3" id="KW-0479">Metal-binding</keyword>
<feature type="binding site" evidence="3">
    <location>
        <begin position="160"/>
        <end position="163"/>
    </location>
    <ligand>
        <name>GTP</name>
        <dbReference type="ChEBI" id="CHEBI:37565"/>
    </ligand>
</feature>
<protein>
    <recommendedName>
        <fullName evidence="3">Small ribosomal subunit biogenesis GTPase RsgA</fullName>
        <ecNumber evidence="3">3.6.1.-</ecNumber>
    </recommendedName>
</protein>
<evidence type="ECO:0000259" key="5">
    <source>
        <dbReference type="PROSITE" id="PS50936"/>
    </source>
</evidence>
<keyword evidence="3" id="KW-0694">RNA-binding</keyword>
<dbReference type="GO" id="GO:0046872">
    <property type="term" value="F:metal ion binding"/>
    <property type="evidence" value="ECO:0007669"/>
    <property type="project" value="UniProtKB-KW"/>
</dbReference>
<gene>
    <name evidence="3" type="primary">rsgA</name>
    <name evidence="7" type="ORF">XM47_16295</name>
</gene>
<feature type="compositionally biased region" description="Basic residues" evidence="4">
    <location>
        <begin position="1"/>
        <end position="12"/>
    </location>
</feature>
<dbReference type="NCBIfam" id="TIGR00157">
    <property type="entry name" value="ribosome small subunit-dependent GTPase A"/>
    <property type="match status" value="1"/>
</dbReference>
<dbReference type="Proteomes" id="UP000037600">
    <property type="component" value="Unassembled WGS sequence"/>
</dbReference>
<feature type="compositionally biased region" description="Polar residues" evidence="4">
    <location>
        <begin position="23"/>
        <end position="35"/>
    </location>
</feature>
<feature type="binding site" evidence="3">
    <location>
        <position position="296"/>
    </location>
    <ligand>
        <name>Zn(2+)</name>
        <dbReference type="ChEBI" id="CHEBI:29105"/>
    </ligand>
</feature>
<dbReference type="PROSITE" id="PS50936">
    <property type="entry name" value="ENGC_GTPASE"/>
    <property type="match status" value="1"/>
</dbReference>
<comment type="cofactor">
    <cofactor evidence="3">
        <name>Zn(2+)</name>
        <dbReference type="ChEBI" id="CHEBI:29105"/>
    </cofactor>
    <text evidence="3">Binds 1 zinc ion per subunit.</text>
</comment>
<keyword evidence="2 3" id="KW-0342">GTP-binding</keyword>
<dbReference type="GO" id="GO:0003924">
    <property type="term" value="F:GTPase activity"/>
    <property type="evidence" value="ECO:0007669"/>
    <property type="project" value="UniProtKB-UniRule"/>
</dbReference>
<evidence type="ECO:0000256" key="1">
    <source>
        <dbReference type="ARBA" id="ARBA00022741"/>
    </source>
</evidence>
<comment type="subunit">
    <text evidence="3">Monomer. Associates with 30S ribosomal subunit, binds 16S rRNA.</text>
</comment>
<dbReference type="InterPro" id="IPR027417">
    <property type="entry name" value="P-loop_NTPase"/>
</dbReference>
<comment type="similarity">
    <text evidence="3">Belongs to the TRAFAC class YlqF/YawG GTPase family. RsgA subfamily.</text>
</comment>
<dbReference type="EMBL" id="LAZL01000032">
    <property type="protein sequence ID" value="KMT64070.1"/>
    <property type="molecule type" value="Genomic_DNA"/>
</dbReference>